<evidence type="ECO:0000256" key="1">
    <source>
        <dbReference type="SAM" id="MobiDB-lite"/>
    </source>
</evidence>
<organism evidence="2 3">
    <name type="scientific">Tanacetum coccineum</name>
    <dbReference type="NCBI Taxonomy" id="301880"/>
    <lineage>
        <taxon>Eukaryota</taxon>
        <taxon>Viridiplantae</taxon>
        <taxon>Streptophyta</taxon>
        <taxon>Embryophyta</taxon>
        <taxon>Tracheophyta</taxon>
        <taxon>Spermatophyta</taxon>
        <taxon>Magnoliopsida</taxon>
        <taxon>eudicotyledons</taxon>
        <taxon>Gunneridae</taxon>
        <taxon>Pentapetalae</taxon>
        <taxon>asterids</taxon>
        <taxon>campanulids</taxon>
        <taxon>Asterales</taxon>
        <taxon>Asteraceae</taxon>
        <taxon>Asteroideae</taxon>
        <taxon>Anthemideae</taxon>
        <taxon>Anthemidinae</taxon>
        <taxon>Tanacetum</taxon>
    </lineage>
</organism>
<proteinExistence type="predicted"/>
<dbReference type="EMBL" id="BQNB010010807">
    <property type="protein sequence ID" value="GJS82214.1"/>
    <property type="molecule type" value="Genomic_DNA"/>
</dbReference>
<evidence type="ECO:0008006" key="4">
    <source>
        <dbReference type="Google" id="ProtNLM"/>
    </source>
</evidence>
<evidence type="ECO:0000313" key="3">
    <source>
        <dbReference type="Proteomes" id="UP001151760"/>
    </source>
</evidence>
<sequence length="424" mass="46823">MADNRTMAQLLQAPTEGYEDAIVIPEINANFELKHGLINLVQNKQFFGHDKEDPHAHIRYFNKILNDEISSYPSRQLAYAFSIFPLEDTFYNALNANDQDSLNSAAVVAKVSSNSSTPGISPDVAALTTEVSELKNMMKTMLVEKQKAQAPAPVKAVEQSCVTCGGAHSYRNCPATDGNIYQDNIQEYVSQAAAANFNQGNTNSRPPMVANQIRPPGFPPIQNNQNRFNQNQGNNFNQNRMYQPSTSQPPVYQAQPYQAPAQQVQDMLSKFVNANTASSSGTGTLPSNTVTNPKEDLKGITTRSGVAYKGPTIPTTSSPKVVERETEVTKDTMPPANNGSTEDVQPPVVPVVHHESISEPINAPVSASMPNQKTSIPFPSRRNDERRREKANDQIEKFYEIFRDLSFEISFTDALMLLPKIRLT</sequence>
<gene>
    <name evidence="2" type="ORF">Tco_0748755</name>
</gene>
<feature type="region of interest" description="Disordered" evidence="1">
    <location>
        <begin position="305"/>
        <end position="324"/>
    </location>
</feature>
<evidence type="ECO:0000313" key="2">
    <source>
        <dbReference type="EMBL" id="GJS82214.1"/>
    </source>
</evidence>
<accession>A0ABQ4YWI8</accession>
<feature type="compositionally biased region" description="Polar residues" evidence="1">
    <location>
        <begin position="277"/>
        <end position="292"/>
    </location>
</feature>
<reference evidence="2" key="2">
    <citation type="submission" date="2022-01" db="EMBL/GenBank/DDBJ databases">
        <authorList>
            <person name="Yamashiro T."/>
            <person name="Shiraishi A."/>
            <person name="Satake H."/>
            <person name="Nakayama K."/>
        </authorList>
    </citation>
    <scope>NUCLEOTIDE SEQUENCE</scope>
</reference>
<feature type="compositionally biased region" description="Polar residues" evidence="1">
    <location>
        <begin position="368"/>
        <end position="377"/>
    </location>
</feature>
<reference evidence="2" key="1">
    <citation type="journal article" date="2022" name="Int. J. Mol. Sci.">
        <title>Draft Genome of Tanacetum Coccineum: Genomic Comparison of Closely Related Tanacetum-Family Plants.</title>
        <authorList>
            <person name="Yamashiro T."/>
            <person name="Shiraishi A."/>
            <person name="Nakayama K."/>
            <person name="Satake H."/>
        </authorList>
    </citation>
    <scope>NUCLEOTIDE SEQUENCE</scope>
</reference>
<dbReference type="Proteomes" id="UP001151760">
    <property type="component" value="Unassembled WGS sequence"/>
</dbReference>
<name>A0ABQ4YWI8_9ASTR</name>
<comment type="caution">
    <text evidence="2">The sequence shown here is derived from an EMBL/GenBank/DDBJ whole genome shotgun (WGS) entry which is preliminary data.</text>
</comment>
<feature type="region of interest" description="Disordered" evidence="1">
    <location>
        <begin position="362"/>
        <end position="389"/>
    </location>
</feature>
<feature type="region of interest" description="Disordered" evidence="1">
    <location>
        <begin position="277"/>
        <end position="296"/>
    </location>
</feature>
<protein>
    <recommendedName>
        <fullName evidence="4">Reverse transcriptase domain-containing protein</fullName>
    </recommendedName>
</protein>
<keyword evidence="3" id="KW-1185">Reference proteome</keyword>